<keyword evidence="2" id="KW-1185">Reference proteome</keyword>
<protein>
    <recommendedName>
        <fullName evidence="3">Aldose 1-epimerase family protein</fullName>
    </recommendedName>
</protein>
<dbReference type="SUPFAM" id="SSF74650">
    <property type="entry name" value="Galactose mutarotase-like"/>
    <property type="match status" value="1"/>
</dbReference>
<dbReference type="Gene3D" id="2.70.98.10">
    <property type="match status" value="1"/>
</dbReference>
<comment type="caution">
    <text evidence="1">The sequence shown here is derived from an EMBL/GenBank/DDBJ whole genome shotgun (WGS) entry which is preliminary data.</text>
</comment>
<dbReference type="AlphaFoldDB" id="A0AB73T4M8"/>
<accession>A0AB73T4M8</accession>
<dbReference type="RefSeq" id="WP_109626057.1">
    <property type="nucleotide sequence ID" value="NZ_JANKBI010000003.1"/>
</dbReference>
<sequence>MGISYPDRTPYIEIECRDFPYVGIWTKPGAPFVCLEPWYGRTDDAGFAGDISEKKGIRKLDGGESFEASYEIKVF</sequence>
<reference evidence="1 2" key="1">
    <citation type="submission" date="2018-05" db="EMBL/GenBank/DDBJ databases">
        <authorList>
            <person name="Goeker M."/>
            <person name="Huntemann M."/>
            <person name="Clum A."/>
            <person name="Pillay M."/>
            <person name="Palaniappan K."/>
            <person name="Varghese N."/>
            <person name="Mikhailova N."/>
            <person name="Stamatis D."/>
            <person name="Reddy T."/>
            <person name="Daum C."/>
            <person name="Shapiro N."/>
            <person name="Ivanova N."/>
            <person name="Kyrpides N."/>
            <person name="Woyke T."/>
        </authorList>
    </citation>
    <scope>NUCLEOTIDE SEQUENCE [LARGE SCALE GENOMIC DNA]</scope>
    <source>
        <strain evidence="1 2">DSM 26524</strain>
    </source>
</reference>
<dbReference type="InterPro" id="IPR011013">
    <property type="entry name" value="Gal_mutarotase_sf_dom"/>
</dbReference>
<evidence type="ECO:0008006" key="3">
    <source>
        <dbReference type="Google" id="ProtNLM"/>
    </source>
</evidence>
<evidence type="ECO:0000313" key="2">
    <source>
        <dbReference type="Proteomes" id="UP000245412"/>
    </source>
</evidence>
<dbReference type="GO" id="GO:0030246">
    <property type="term" value="F:carbohydrate binding"/>
    <property type="evidence" value="ECO:0007669"/>
    <property type="project" value="InterPro"/>
</dbReference>
<dbReference type="Proteomes" id="UP000245412">
    <property type="component" value="Unassembled WGS sequence"/>
</dbReference>
<name>A0AB73T4M8_9FIRM</name>
<dbReference type="GO" id="GO:0005975">
    <property type="term" value="P:carbohydrate metabolic process"/>
    <property type="evidence" value="ECO:0007669"/>
    <property type="project" value="InterPro"/>
</dbReference>
<dbReference type="GO" id="GO:0003824">
    <property type="term" value="F:catalytic activity"/>
    <property type="evidence" value="ECO:0007669"/>
    <property type="project" value="InterPro"/>
</dbReference>
<dbReference type="EMBL" id="QGGY01000005">
    <property type="protein sequence ID" value="PWJ75986.1"/>
    <property type="molecule type" value="Genomic_DNA"/>
</dbReference>
<evidence type="ECO:0000313" key="1">
    <source>
        <dbReference type="EMBL" id="PWJ75986.1"/>
    </source>
</evidence>
<dbReference type="InterPro" id="IPR014718">
    <property type="entry name" value="GH-type_carb-bd"/>
</dbReference>
<organism evidence="1 2">
    <name type="scientific">Murimonas intestini</name>
    <dbReference type="NCBI Taxonomy" id="1337051"/>
    <lineage>
        <taxon>Bacteria</taxon>
        <taxon>Bacillati</taxon>
        <taxon>Bacillota</taxon>
        <taxon>Clostridia</taxon>
        <taxon>Lachnospirales</taxon>
        <taxon>Lachnospiraceae</taxon>
        <taxon>Murimonas</taxon>
    </lineage>
</organism>
<gene>
    <name evidence="1" type="ORF">C7383_10519</name>
</gene>
<proteinExistence type="predicted"/>